<feature type="domain" description="Lipid/polyisoprenoid-binding YceI-like" evidence="2">
    <location>
        <begin position="20"/>
        <end position="189"/>
    </location>
</feature>
<keyword evidence="4" id="KW-1185">Reference proteome</keyword>
<dbReference type="Proteomes" id="UP000240988">
    <property type="component" value="Unassembled WGS sequence"/>
</dbReference>
<comment type="similarity">
    <text evidence="1">Belongs to the UPF0312 family.</text>
</comment>
<dbReference type="Gene3D" id="2.40.128.110">
    <property type="entry name" value="Lipid/polyisoprenoid-binding, YceI-like"/>
    <property type="match status" value="1"/>
</dbReference>
<evidence type="ECO:0000259" key="2">
    <source>
        <dbReference type="SMART" id="SM00867"/>
    </source>
</evidence>
<evidence type="ECO:0000313" key="3">
    <source>
        <dbReference type="EMBL" id="SPM34890.1"/>
    </source>
</evidence>
<dbReference type="AlphaFoldDB" id="A0A2U3NTP1"/>
<protein>
    <submittedName>
        <fullName evidence="3">Polyisoprenoid-binding periplasmic protein YceI</fullName>
    </submittedName>
</protein>
<feature type="non-terminal residue" evidence="3">
    <location>
        <position position="1"/>
    </location>
</feature>
<proteinExistence type="inferred from homology"/>
<accession>A0A2U3NTP1</accession>
<name>A0A2U3NTP1_9MYCO</name>
<sequence length="190" mass="20422">VSNGRELSSAAEIPGYTAGTWAIDPDRSTLRFSVKHLGVQTVRGTLWVEGQIVVADDPAHSGVEAMVDLGSVDTKSKGRDKAIRSARLLDVANHPTAAYHSTATAPDAAADQRAFVLDGELSFLGITRPVPLRIQVELFVSDGGRPRPIVSGKGQFIRSDFGLVYRVRPRFLDRAIGQMVSVDVRLEGSA</sequence>
<dbReference type="EMBL" id="FUFA01000004">
    <property type="protein sequence ID" value="SPM34890.1"/>
    <property type="molecule type" value="Genomic_DNA"/>
</dbReference>
<organism evidence="3 4">
    <name type="scientific">Mycobacterium rhizamassiliense</name>
    <dbReference type="NCBI Taxonomy" id="1841860"/>
    <lineage>
        <taxon>Bacteria</taxon>
        <taxon>Bacillati</taxon>
        <taxon>Actinomycetota</taxon>
        <taxon>Actinomycetes</taxon>
        <taxon>Mycobacteriales</taxon>
        <taxon>Mycobacteriaceae</taxon>
        <taxon>Mycobacterium</taxon>
    </lineage>
</organism>
<dbReference type="Pfam" id="PF04264">
    <property type="entry name" value="YceI"/>
    <property type="match status" value="1"/>
</dbReference>
<dbReference type="SMART" id="SM00867">
    <property type="entry name" value="YceI"/>
    <property type="match status" value="1"/>
</dbReference>
<dbReference type="SUPFAM" id="SSF101874">
    <property type="entry name" value="YceI-like"/>
    <property type="match status" value="1"/>
</dbReference>
<dbReference type="PANTHER" id="PTHR34406:SF1">
    <property type="entry name" value="PROTEIN YCEI"/>
    <property type="match status" value="1"/>
</dbReference>
<dbReference type="PANTHER" id="PTHR34406">
    <property type="entry name" value="PROTEIN YCEI"/>
    <property type="match status" value="1"/>
</dbReference>
<dbReference type="InterPro" id="IPR007372">
    <property type="entry name" value="Lipid/polyisoprenoid-bd_YceI"/>
</dbReference>
<reference evidence="3 4" key="1">
    <citation type="submission" date="2017-01" db="EMBL/GenBank/DDBJ databases">
        <authorList>
            <consortium name="Urmite Genomes"/>
        </authorList>
    </citation>
    <scope>NUCLEOTIDE SEQUENCE [LARGE SCALE GENOMIC DNA]</scope>
    <source>
        <strain evidence="3 4">AB57</strain>
    </source>
</reference>
<evidence type="ECO:0000256" key="1">
    <source>
        <dbReference type="ARBA" id="ARBA00008812"/>
    </source>
</evidence>
<dbReference type="STRING" id="1841860.GCA_900157375_02714"/>
<evidence type="ECO:0000313" key="4">
    <source>
        <dbReference type="Proteomes" id="UP000240988"/>
    </source>
</evidence>
<gene>
    <name evidence="3" type="ORF">MRAB57_2711</name>
</gene>
<dbReference type="InterPro" id="IPR036761">
    <property type="entry name" value="TTHA0802/YceI-like_sf"/>
</dbReference>